<feature type="domain" description="C1q" evidence="2">
    <location>
        <begin position="174"/>
        <end position="284"/>
    </location>
</feature>
<reference evidence="3" key="2">
    <citation type="submission" date="2020-09" db="EMBL/GenBank/DDBJ databases">
        <authorList>
            <person name="Sun Q."/>
            <person name="Zhou Y."/>
        </authorList>
    </citation>
    <scope>NUCLEOTIDE SEQUENCE</scope>
    <source>
        <strain evidence="3">CGMCC 1.15958</strain>
    </source>
</reference>
<evidence type="ECO:0000313" key="3">
    <source>
        <dbReference type="EMBL" id="GGD54987.1"/>
    </source>
</evidence>
<dbReference type="InterPro" id="IPR008983">
    <property type="entry name" value="Tumour_necrosis_fac-like_dom"/>
</dbReference>
<dbReference type="RefSeq" id="WP_188765821.1">
    <property type="nucleotide sequence ID" value="NZ_BMKK01000003.1"/>
</dbReference>
<dbReference type="Proteomes" id="UP000609064">
    <property type="component" value="Unassembled WGS sequence"/>
</dbReference>
<reference evidence="3" key="1">
    <citation type="journal article" date="2014" name="Int. J. Syst. Evol. Microbiol.">
        <title>Complete genome sequence of Corynebacterium casei LMG S-19264T (=DSM 44701T), isolated from a smear-ripened cheese.</title>
        <authorList>
            <consortium name="US DOE Joint Genome Institute (JGI-PGF)"/>
            <person name="Walter F."/>
            <person name="Albersmeier A."/>
            <person name="Kalinowski J."/>
            <person name="Ruckert C."/>
        </authorList>
    </citation>
    <scope>NUCLEOTIDE SEQUENCE</scope>
    <source>
        <strain evidence="3">CGMCC 1.15958</strain>
    </source>
</reference>
<dbReference type="Gene3D" id="2.60.120.40">
    <property type="match status" value="1"/>
</dbReference>
<organism evidence="3 4">
    <name type="scientific">Emticicia aquatilis</name>
    <dbReference type="NCBI Taxonomy" id="1537369"/>
    <lineage>
        <taxon>Bacteria</taxon>
        <taxon>Pseudomonadati</taxon>
        <taxon>Bacteroidota</taxon>
        <taxon>Cytophagia</taxon>
        <taxon>Cytophagales</taxon>
        <taxon>Leadbetterellaceae</taxon>
        <taxon>Emticicia</taxon>
    </lineage>
</organism>
<evidence type="ECO:0000259" key="2">
    <source>
        <dbReference type="Pfam" id="PF00386"/>
    </source>
</evidence>
<dbReference type="EMBL" id="BMKK01000003">
    <property type="protein sequence ID" value="GGD54987.1"/>
    <property type="molecule type" value="Genomic_DNA"/>
</dbReference>
<dbReference type="AlphaFoldDB" id="A0A917DPV2"/>
<name>A0A917DPV2_9BACT</name>
<sequence length="287" mass="31329">MKKTLFLLFLTQSLIAQVQTLPNSIGIGTGINSSIPLHINKSGEVARFQGTWPYVSFYDGLNMNGYLQAIGLRFEIGTKNNYDMDFYTSDTQRMNISGSTGKVTFNNGIQLLGGSLQAAGGNSGTDGMILVSKGSANPPTWENRKVGFDSYLSSGLSIPNNTDVLLSGLVESYDFSNNFDNSTGEFTAPSDGLYSFTVKIQYPSSASYNGVPAIIRAYKNFVQREQINKILRVNSGNTYSENLECTFQMALQSNDIVYFTFLQISGSTLNISGGYNGNRTISGYKVF</sequence>
<feature type="signal peptide" evidence="1">
    <location>
        <begin position="1"/>
        <end position="18"/>
    </location>
</feature>
<comment type="caution">
    <text evidence="3">The sequence shown here is derived from an EMBL/GenBank/DDBJ whole genome shotgun (WGS) entry which is preliminary data.</text>
</comment>
<gene>
    <name evidence="3" type="ORF">GCM10011514_18970</name>
</gene>
<proteinExistence type="predicted"/>
<accession>A0A917DPV2</accession>
<keyword evidence="1" id="KW-0732">Signal</keyword>
<keyword evidence="4" id="KW-1185">Reference proteome</keyword>
<evidence type="ECO:0000256" key="1">
    <source>
        <dbReference type="SAM" id="SignalP"/>
    </source>
</evidence>
<evidence type="ECO:0000313" key="4">
    <source>
        <dbReference type="Proteomes" id="UP000609064"/>
    </source>
</evidence>
<dbReference type="SUPFAM" id="SSF49842">
    <property type="entry name" value="TNF-like"/>
    <property type="match status" value="1"/>
</dbReference>
<protein>
    <recommendedName>
        <fullName evidence="2">C1q domain-containing protein</fullName>
    </recommendedName>
</protein>
<feature type="chain" id="PRO_5037748627" description="C1q domain-containing protein" evidence="1">
    <location>
        <begin position="19"/>
        <end position="287"/>
    </location>
</feature>
<dbReference type="InterPro" id="IPR001073">
    <property type="entry name" value="C1q_dom"/>
</dbReference>
<dbReference type="Pfam" id="PF00386">
    <property type="entry name" value="C1q"/>
    <property type="match status" value="1"/>
</dbReference>